<feature type="compositionally biased region" description="Acidic residues" evidence="1">
    <location>
        <begin position="721"/>
        <end position="738"/>
    </location>
</feature>
<dbReference type="AlphaFoldDB" id="L0AXN0"/>
<evidence type="ECO:0008006" key="5">
    <source>
        <dbReference type="Google" id="ProtNLM"/>
    </source>
</evidence>
<accession>L0AXN0</accession>
<keyword evidence="2" id="KW-0732">Signal</keyword>
<gene>
    <name evidence="3" type="ORF">BEWA_031730</name>
</gene>
<dbReference type="InterPro" id="IPR007480">
    <property type="entry name" value="DUF529"/>
</dbReference>
<dbReference type="VEuPathDB" id="PiroplasmaDB:BEWA_031730"/>
<feature type="region of interest" description="Disordered" evidence="1">
    <location>
        <begin position="105"/>
        <end position="143"/>
    </location>
</feature>
<dbReference type="STRING" id="1537102.L0AXN0"/>
<dbReference type="RefSeq" id="XP_004829986.1">
    <property type="nucleotide sequence ID" value="XM_004829929.1"/>
</dbReference>
<dbReference type="KEGG" id="beq:BEWA_031730"/>
<reference evidence="3 4" key="1">
    <citation type="journal article" date="2012" name="BMC Genomics">
        <title>Comparative genomic analysis and phylogenetic position of Theileria equi.</title>
        <authorList>
            <person name="Kappmeyer L.S."/>
            <person name="Thiagarajan M."/>
            <person name="Herndon D.R."/>
            <person name="Ramsay J.D."/>
            <person name="Caler E."/>
            <person name="Djikeng A."/>
            <person name="Gillespie J.J."/>
            <person name="Lau A.O."/>
            <person name="Roalson E.H."/>
            <person name="Silva J.C."/>
            <person name="Silva M.G."/>
            <person name="Suarez C.E."/>
            <person name="Ueti M.W."/>
            <person name="Nene V.M."/>
            <person name="Mealey R.H."/>
            <person name="Knowles D.P."/>
            <person name="Brayton K.A."/>
        </authorList>
    </citation>
    <scope>NUCLEOTIDE SEQUENCE [LARGE SCALE GENOMIC DNA]</scope>
    <source>
        <strain evidence="3 4">WA</strain>
    </source>
</reference>
<dbReference type="Pfam" id="PF04385">
    <property type="entry name" value="FAINT"/>
    <property type="match status" value="1"/>
</dbReference>
<dbReference type="Proteomes" id="UP000031512">
    <property type="component" value="Chromosome 1"/>
</dbReference>
<evidence type="ECO:0000313" key="4">
    <source>
        <dbReference type="Proteomes" id="UP000031512"/>
    </source>
</evidence>
<proteinExistence type="predicted"/>
<dbReference type="eggNOG" id="ENOG502TN5E">
    <property type="taxonomic scope" value="Eukaryota"/>
</dbReference>
<dbReference type="GeneID" id="15803344"/>
<organism evidence="3 4">
    <name type="scientific">Theileria equi strain WA</name>
    <dbReference type="NCBI Taxonomy" id="1537102"/>
    <lineage>
        <taxon>Eukaryota</taxon>
        <taxon>Sar</taxon>
        <taxon>Alveolata</taxon>
        <taxon>Apicomplexa</taxon>
        <taxon>Aconoidasida</taxon>
        <taxon>Piroplasmida</taxon>
        <taxon>Theileriidae</taxon>
        <taxon>Theileria</taxon>
    </lineage>
</organism>
<feature type="signal peptide" evidence="2">
    <location>
        <begin position="1"/>
        <end position="21"/>
    </location>
</feature>
<evidence type="ECO:0000256" key="1">
    <source>
        <dbReference type="SAM" id="MobiDB-lite"/>
    </source>
</evidence>
<keyword evidence="4" id="KW-1185">Reference proteome</keyword>
<evidence type="ECO:0000256" key="2">
    <source>
        <dbReference type="SAM" id="SignalP"/>
    </source>
</evidence>
<feature type="chain" id="PRO_5003939869" description="Signal peptide containing protein" evidence="2">
    <location>
        <begin position="22"/>
        <end position="762"/>
    </location>
</feature>
<dbReference type="EMBL" id="CP001669">
    <property type="protein sequence ID" value="AFZ80320.1"/>
    <property type="molecule type" value="Genomic_DNA"/>
</dbReference>
<feature type="compositionally biased region" description="Basic and acidic residues" evidence="1">
    <location>
        <begin position="120"/>
        <end position="130"/>
    </location>
</feature>
<sequence length="762" mass="84148">MRVFTAFSVVYIFGLCLPAYAARETSQLPFTLTKTKEDGVSLVKCTAVEGNATTTLAFDGKVMWEGEEGVQCSSAYLYFDGNSPKLLLVNYQDENGKGSVVYRHKDGNSWRNHSQSSHESMLRDLKEAAKKKGTKSTSDSSTLDVTMPDEDYFDVSEKVAGELKTYTYTPKGNAAVNLVTCGTYDVARLNTGEKFKSGVLHLKNSRSPLFYLVVDKHGSNEKRYYGRENGAWTTFSKEDFDSQLAEMKQTSVGYVLDISKDPESSKVVVSRESSKNLKNKRYNPKANVRVTSLVDGHTQIWSADGNEKIVGATLSTRDDCPALFQVQIETSSGDLRKYFKGQDGAWATITKKAFNDAMEKMIEGTSGVILGLANTDKTKIKVSEKNVEGVTKKDYSAKSGQSIVSVVDGPNDIWSSDSGDLESVYEYFRSGHPRLLHLVTKASRSDGNKYFKKLGGKWESVTRDEFNKTHEAMKQGPGLHSLDISQDDHGAGVVGVSKSTMETGATQKIFEVSEEAEITAVTDGSQDLWAAEDSEKCVGVTVHSKDDLTVLSLDVKDDEGRFTTRNYEKSGDKWTEVDENEYSEKLDDLADLPESDQDGSSLRGGGYRFTINIASDMSGDRVSVVHPTSSNPYMVVNALAGTVVTRVTDGKKNVWQRRNKESCLTAAFFLKDGEPLLAKLLIRDGINISTQYFKKSDRWHPTDQRSYQKTVDELSGGEGGEYGDDEDDGEYDEDDGEDEDSFLTVSVYSIIPIVLVAFGTIF</sequence>
<evidence type="ECO:0000313" key="3">
    <source>
        <dbReference type="EMBL" id="AFZ80320.1"/>
    </source>
</evidence>
<dbReference type="OrthoDB" id="362458at2759"/>
<feature type="region of interest" description="Disordered" evidence="1">
    <location>
        <begin position="703"/>
        <end position="738"/>
    </location>
</feature>
<protein>
    <recommendedName>
        <fullName evidence="5">Signal peptide containing protein</fullName>
    </recommendedName>
</protein>
<name>L0AXN0_THEEQ</name>
<feature type="compositionally biased region" description="Polar residues" evidence="1">
    <location>
        <begin position="109"/>
        <end position="119"/>
    </location>
</feature>